<dbReference type="InterPro" id="IPR036388">
    <property type="entry name" value="WH-like_DNA-bd_sf"/>
</dbReference>
<protein>
    <submittedName>
        <fullName evidence="6">Transcriptional regulator, LysR family</fullName>
    </submittedName>
</protein>
<keyword evidence="3" id="KW-0238">DNA-binding</keyword>
<dbReference type="SUPFAM" id="SSF46785">
    <property type="entry name" value="Winged helix' DNA-binding domain"/>
    <property type="match status" value="1"/>
</dbReference>
<name>A0A1N6V9F0_AQUAC</name>
<evidence type="ECO:0000313" key="6">
    <source>
        <dbReference type="EMBL" id="SIQ74397.1"/>
    </source>
</evidence>
<evidence type="ECO:0000313" key="7">
    <source>
        <dbReference type="Proteomes" id="UP000185841"/>
    </source>
</evidence>
<dbReference type="SUPFAM" id="SSF53850">
    <property type="entry name" value="Periplasmic binding protein-like II"/>
    <property type="match status" value="1"/>
</dbReference>
<accession>A0A1N6V9F0</accession>
<sequence>MRRLNFHHLHYFWAVAKEGNLTRAAEALHVSQSALSTQIRVLEEQLGHPLFIRAGRSLQLTEAGRLVLDYAETIFALGSELQTTLQSARQASQTLRIGAVATLSRNFQENLLRPFLGRDDLRITLESGSLDELLERLALHKLDVVLTNRAVSADSQHPWQCRLLDRQAVCLIGPPRADAQPFDLRRDLQQVRLIVPGRSSDVRSQFEVYCHSHGLSPIICAEVDDMAMLRLLARDSGDLALLPAVVVQDELRSGALQLYAEVPDIAEQFYAITLQRQFRLGILDELLDPPLAAQPFGQGA</sequence>
<dbReference type="Pfam" id="PF00126">
    <property type="entry name" value="HTH_1"/>
    <property type="match status" value="1"/>
</dbReference>
<dbReference type="FunFam" id="1.10.10.10:FF:000001">
    <property type="entry name" value="LysR family transcriptional regulator"/>
    <property type="match status" value="1"/>
</dbReference>
<dbReference type="Pfam" id="PF03466">
    <property type="entry name" value="LysR_substrate"/>
    <property type="match status" value="1"/>
</dbReference>
<dbReference type="InterPro" id="IPR000847">
    <property type="entry name" value="LysR_HTH_N"/>
</dbReference>
<dbReference type="GO" id="GO:0003700">
    <property type="term" value="F:DNA-binding transcription factor activity"/>
    <property type="evidence" value="ECO:0007669"/>
    <property type="project" value="InterPro"/>
</dbReference>
<dbReference type="InterPro" id="IPR005119">
    <property type="entry name" value="LysR_subst-bd"/>
</dbReference>
<gene>
    <name evidence="6" type="ORF">SAMN05878282_107186</name>
</gene>
<reference evidence="6 7" key="1">
    <citation type="submission" date="2017-01" db="EMBL/GenBank/DDBJ databases">
        <authorList>
            <person name="Mah S.A."/>
            <person name="Swanson W.J."/>
            <person name="Moy G.W."/>
            <person name="Vacquier V.D."/>
        </authorList>
    </citation>
    <scope>NUCLEOTIDE SEQUENCE [LARGE SCALE GENOMIC DNA]</scope>
    <source>
        <strain evidence="6 7">RU36E</strain>
    </source>
</reference>
<proteinExistence type="inferred from homology"/>
<dbReference type="Proteomes" id="UP000185841">
    <property type="component" value="Unassembled WGS sequence"/>
</dbReference>
<dbReference type="EMBL" id="FTMP01000007">
    <property type="protein sequence ID" value="SIQ74397.1"/>
    <property type="molecule type" value="Genomic_DNA"/>
</dbReference>
<dbReference type="PANTHER" id="PTHR30126">
    <property type="entry name" value="HTH-TYPE TRANSCRIPTIONAL REGULATOR"/>
    <property type="match status" value="1"/>
</dbReference>
<dbReference type="Gene3D" id="1.10.10.10">
    <property type="entry name" value="Winged helix-like DNA-binding domain superfamily/Winged helix DNA-binding domain"/>
    <property type="match status" value="1"/>
</dbReference>
<evidence type="ECO:0000256" key="4">
    <source>
        <dbReference type="ARBA" id="ARBA00023163"/>
    </source>
</evidence>
<keyword evidence="2" id="KW-0805">Transcription regulation</keyword>
<dbReference type="RefSeq" id="WP_076427923.1">
    <property type="nucleotide sequence ID" value="NZ_FTMP01000007.1"/>
</dbReference>
<dbReference type="AlphaFoldDB" id="A0A1N6V9F0"/>
<evidence type="ECO:0000256" key="2">
    <source>
        <dbReference type="ARBA" id="ARBA00023015"/>
    </source>
</evidence>
<dbReference type="PANTHER" id="PTHR30126:SF98">
    <property type="entry name" value="HTH-TYPE TRANSCRIPTIONAL ACTIVATOR BAUR"/>
    <property type="match status" value="1"/>
</dbReference>
<keyword evidence="4" id="KW-0804">Transcription</keyword>
<dbReference type="InterPro" id="IPR036390">
    <property type="entry name" value="WH_DNA-bd_sf"/>
</dbReference>
<dbReference type="PRINTS" id="PR00039">
    <property type="entry name" value="HTHLYSR"/>
</dbReference>
<feature type="domain" description="HTH lysR-type" evidence="5">
    <location>
        <begin position="4"/>
        <end position="61"/>
    </location>
</feature>
<dbReference type="Gene3D" id="3.40.190.290">
    <property type="match status" value="1"/>
</dbReference>
<dbReference type="PROSITE" id="PS50931">
    <property type="entry name" value="HTH_LYSR"/>
    <property type="match status" value="1"/>
</dbReference>
<comment type="similarity">
    <text evidence="1">Belongs to the LysR transcriptional regulatory family.</text>
</comment>
<evidence type="ECO:0000256" key="3">
    <source>
        <dbReference type="ARBA" id="ARBA00023125"/>
    </source>
</evidence>
<evidence type="ECO:0000259" key="5">
    <source>
        <dbReference type="PROSITE" id="PS50931"/>
    </source>
</evidence>
<organism evidence="6 7">
    <name type="scientific">Aquipseudomonas alcaligenes</name>
    <name type="common">Pseudomonas alcaligenes</name>
    <dbReference type="NCBI Taxonomy" id="43263"/>
    <lineage>
        <taxon>Bacteria</taxon>
        <taxon>Pseudomonadati</taxon>
        <taxon>Pseudomonadota</taxon>
        <taxon>Gammaproteobacteria</taxon>
        <taxon>Pseudomonadales</taxon>
        <taxon>Pseudomonadaceae</taxon>
        <taxon>Aquipseudomonas</taxon>
    </lineage>
</organism>
<dbReference type="GO" id="GO:0000976">
    <property type="term" value="F:transcription cis-regulatory region binding"/>
    <property type="evidence" value="ECO:0007669"/>
    <property type="project" value="TreeGrafter"/>
</dbReference>
<evidence type="ECO:0000256" key="1">
    <source>
        <dbReference type="ARBA" id="ARBA00009437"/>
    </source>
</evidence>